<accession>A0A239LJJ1</accession>
<keyword evidence="3" id="KW-1185">Reference proteome</keyword>
<gene>
    <name evidence="2" type="ORF">SAMN06296052_14316</name>
</gene>
<dbReference type="Proteomes" id="UP000198432">
    <property type="component" value="Unassembled WGS sequence"/>
</dbReference>
<dbReference type="AlphaFoldDB" id="A0A239LJJ1"/>
<feature type="domain" description="Metallo-beta-lactamase" evidence="1">
    <location>
        <begin position="20"/>
        <end position="208"/>
    </location>
</feature>
<sequence>MIITRLSWAGLQVVSGQSTLLIDAVEDFSGMEPYMGKPLQAVIPFSSSVQADLVLLTHLHPDHFDPQGIRKALKPGGRVVCHTSAAEKLEAQGFPLQILELNQAFSFGDFTVIPVFGLDGIGHEQVSWVVRDMHGKQLFHGGDTIWHSRFWEINRTYGKTDAAFLPINGVVVDYAFVGYNPLPASLTPEQAVVAAKILQADILVPMHYGTFHKPQVYEEYPSVKEALVESALAHNQQHAFVPEGGSLELSAAPIVVSV</sequence>
<name>A0A239LJJ1_9BACT</name>
<dbReference type="InterPro" id="IPR001279">
    <property type="entry name" value="Metallo-B-lactamas"/>
</dbReference>
<evidence type="ECO:0000259" key="1">
    <source>
        <dbReference type="Pfam" id="PF12706"/>
    </source>
</evidence>
<dbReference type="Pfam" id="PF12706">
    <property type="entry name" value="Lactamase_B_2"/>
    <property type="match status" value="1"/>
</dbReference>
<dbReference type="Gene3D" id="3.60.15.10">
    <property type="entry name" value="Ribonuclease Z/Hydroxyacylglutathione hydrolase-like"/>
    <property type="match status" value="1"/>
</dbReference>
<proteinExistence type="predicted"/>
<dbReference type="InterPro" id="IPR036866">
    <property type="entry name" value="RibonucZ/Hydroxyglut_hydro"/>
</dbReference>
<dbReference type="EMBL" id="FZOQ01000043">
    <property type="protein sequence ID" value="SNT30460.1"/>
    <property type="molecule type" value="Genomic_DNA"/>
</dbReference>
<reference evidence="3" key="1">
    <citation type="submission" date="2017-06" db="EMBL/GenBank/DDBJ databases">
        <authorList>
            <person name="Varghese N."/>
            <person name="Submissions S."/>
        </authorList>
    </citation>
    <scope>NUCLEOTIDE SEQUENCE [LARGE SCALE GENOMIC DNA]</scope>
    <source>
        <strain evidence="3">NKM1</strain>
    </source>
</reference>
<protein>
    <submittedName>
        <fullName evidence="2">L-ascorbate metabolism protein UlaG, beta-lactamase superfamily</fullName>
    </submittedName>
</protein>
<dbReference type="PANTHER" id="PTHR43546:SF3">
    <property type="entry name" value="UPF0173 METAL-DEPENDENT HYDROLASE MJ1163"/>
    <property type="match status" value="1"/>
</dbReference>
<evidence type="ECO:0000313" key="2">
    <source>
        <dbReference type="EMBL" id="SNT30460.1"/>
    </source>
</evidence>
<dbReference type="OrthoDB" id="9805728at2"/>
<organism evidence="2 3">
    <name type="scientific">Pontibacter ummariensis</name>
    <dbReference type="NCBI Taxonomy" id="1610492"/>
    <lineage>
        <taxon>Bacteria</taxon>
        <taxon>Pseudomonadati</taxon>
        <taxon>Bacteroidota</taxon>
        <taxon>Cytophagia</taxon>
        <taxon>Cytophagales</taxon>
        <taxon>Hymenobacteraceae</taxon>
        <taxon>Pontibacter</taxon>
    </lineage>
</organism>
<dbReference type="SUPFAM" id="SSF56281">
    <property type="entry name" value="Metallo-hydrolase/oxidoreductase"/>
    <property type="match status" value="1"/>
</dbReference>
<dbReference type="RefSeq" id="WP_089321873.1">
    <property type="nucleotide sequence ID" value="NZ_FZOQ01000043.1"/>
</dbReference>
<dbReference type="PANTHER" id="PTHR43546">
    <property type="entry name" value="UPF0173 METAL-DEPENDENT HYDROLASE MJ1163-RELATED"/>
    <property type="match status" value="1"/>
</dbReference>
<dbReference type="InterPro" id="IPR050114">
    <property type="entry name" value="UPF0173_UPF0282_UlaG_hydrolase"/>
</dbReference>
<evidence type="ECO:0000313" key="3">
    <source>
        <dbReference type="Proteomes" id="UP000198432"/>
    </source>
</evidence>